<dbReference type="OrthoDB" id="9803739at2"/>
<dbReference type="Proteomes" id="UP000240505">
    <property type="component" value="Chromosome"/>
</dbReference>
<dbReference type="PANTHER" id="PTHR21198">
    <property type="entry name" value="GLUTAMATE RACEMASE"/>
    <property type="match status" value="1"/>
</dbReference>
<dbReference type="NCBIfam" id="TIGR00035">
    <property type="entry name" value="asp_race"/>
    <property type="match status" value="1"/>
</dbReference>
<evidence type="ECO:0000313" key="3">
    <source>
        <dbReference type="EMBL" id="AVR98101.1"/>
    </source>
</evidence>
<dbReference type="EMBL" id="CP028324">
    <property type="protein sequence ID" value="AVR98101.1"/>
    <property type="molecule type" value="Genomic_DNA"/>
</dbReference>
<gene>
    <name evidence="3" type="ORF">C9I28_22510</name>
</gene>
<name>A0A2R4CEN3_9BURK</name>
<dbReference type="Gene3D" id="3.40.50.1860">
    <property type="match status" value="2"/>
</dbReference>
<evidence type="ECO:0000256" key="2">
    <source>
        <dbReference type="ARBA" id="ARBA00023235"/>
    </source>
</evidence>
<evidence type="ECO:0000256" key="1">
    <source>
        <dbReference type="ARBA" id="ARBA00007847"/>
    </source>
</evidence>
<keyword evidence="4" id="KW-1185">Reference proteome</keyword>
<comment type="similarity">
    <text evidence="1">Belongs to the aspartate/glutamate racemases family.</text>
</comment>
<dbReference type="InterPro" id="IPR001920">
    <property type="entry name" value="Asp/Glu_race"/>
</dbReference>
<dbReference type="Pfam" id="PF01177">
    <property type="entry name" value="Asp_Glu_race"/>
    <property type="match status" value="1"/>
</dbReference>
<protein>
    <submittedName>
        <fullName evidence="3">Aspartate/glutamate racemase</fullName>
    </submittedName>
</protein>
<dbReference type="GO" id="GO:0047661">
    <property type="term" value="F:amino-acid racemase activity"/>
    <property type="evidence" value="ECO:0007669"/>
    <property type="project" value="InterPro"/>
</dbReference>
<proteinExistence type="inferred from homology"/>
<dbReference type="InterPro" id="IPR004380">
    <property type="entry name" value="Asp_race"/>
</dbReference>
<dbReference type="InterPro" id="IPR015942">
    <property type="entry name" value="Asp/Glu/hydantoin_racemase"/>
</dbReference>
<dbReference type="PANTHER" id="PTHR21198:SF7">
    <property type="entry name" value="ASPARTATE-GLUTAMATE RACEMASE FAMILY"/>
    <property type="match status" value="1"/>
</dbReference>
<reference evidence="3 4" key="1">
    <citation type="submission" date="2018-03" db="EMBL/GenBank/DDBJ databases">
        <title>Massilia armeniaca sp. nov., isolated from desert soil.</title>
        <authorList>
            <person name="Huang H."/>
            <person name="Ren M."/>
        </authorList>
    </citation>
    <scope>NUCLEOTIDE SEQUENCE [LARGE SCALE GENOMIC DNA]</scope>
    <source>
        <strain evidence="3 4">ZMN-3</strain>
    </source>
</reference>
<evidence type="ECO:0000313" key="4">
    <source>
        <dbReference type="Proteomes" id="UP000240505"/>
    </source>
</evidence>
<accession>A0A2R4CEN3</accession>
<keyword evidence="2" id="KW-0413">Isomerase</keyword>
<dbReference type="SUPFAM" id="SSF53681">
    <property type="entry name" value="Aspartate/glutamate racemase"/>
    <property type="match status" value="2"/>
</dbReference>
<dbReference type="AlphaFoldDB" id="A0A2R4CEN3"/>
<dbReference type="KEGG" id="masz:C9I28_22510"/>
<organism evidence="3 4">
    <name type="scientific">Pseudoduganella armeniaca</name>
    <dbReference type="NCBI Taxonomy" id="2072590"/>
    <lineage>
        <taxon>Bacteria</taxon>
        <taxon>Pseudomonadati</taxon>
        <taxon>Pseudomonadota</taxon>
        <taxon>Betaproteobacteria</taxon>
        <taxon>Burkholderiales</taxon>
        <taxon>Oxalobacteraceae</taxon>
        <taxon>Telluria group</taxon>
        <taxon>Pseudoduganella</taxon>
    </lineage>
</organism>
<sequence>MPSSADPVQTRTIGLLGGIGWASSAEYYRIINELVVQREGDAHSARIVLHSMDQYDFTSRAADPPAIVPFLAAQVARLQAGGADFFLFCANGAHRFVPALLPLVDLPFVSIVDATAARVHASGLRKVALLGVKQTMAGSFYHERLAAHGIETITPSPAEQDEVHDIIYRELVHNRITDASRGRFVDIIGRLALEGAQGCILGCTEIPLLVGQADVAIPVFDTTRIHCEAAVALALGGNPMPAA</sequence>